<reference evidence="1" key="1">
    <citation type="journal article" date="2020" name="bioRxiv">
        <title>Comparative genomics of Chlamydomonas.</title>
        <authorList>
            <person name="Craig R.J."/>
            <person name="Hasan A.R."/>
            <person name="Ness R.W."/>
            <person name="Keightley P.D."/>
        </authorList>
    </citation>
    <scope>NUCLEOTIDE SEQUENCE</scope>
    <source>
        <strain evidence="1">CCAP 11/70</strain>
    </source>
</reference>
<gene>
    <name evidence="1" type="ORF">HYH03_004150</name>
</gene>
<comment type="caution">
    <text evidence="1">The sequence shown here is derived from an EMBL/GenBank/DDBJ whole genome shotgun (WGS) entry which is preliminary data.</text>
</comment>
<evidence type="ECO:0000313" key="1">
    <source>
        <dbReference type="EMBL" id="KAG2497884.1"/>
    </source>
</evidence>
<dbReference type="OrthoDB" id="541739at2759"/>
<dbReference type="AlphaFoldDB" id="A0A835YHS8"/>
<dbReference type="EMBL" id="JAEHOE010000012">
    <property type="protein sequence ID" value="KAG2497884.1"/>
    <property type="molecule type" value="Genomic_DNA"/>
</dbReference>
<name>A0A835YHS8_9CHLO</name>
<organism evidence="1 2">
    <name type="scientific">Edaphochlamys debaryana</name>
    <dbReference type="NCBI Taxonomy" id="47281"/>
    <lineage>
        <taxon>Eukaryota</taxon>
        <taxon>Viridiplantae</taxon>
        <taxon>Chlorophyta</taxon>
        <taxon>core chlorophytes</taxon>
        <taxon>Chlorophyceae</taxon>
        <taxon>CS clade</taxon>
        <taxon>Chlamydomonadales</taxon>
        <taxon>Chlamydomonadales incertae sedis</taxon>
        <taxon>Edaphochlamys</taxon>
    </lineage>
</organism>
<dbReference type="Proteomes" id="UP000612055">
    <property type="component" value="Unassembled WGS sequence"/>
</dbReference>
<sequence>MRAAFGPFGRRLARQLSPRGVVAESSSSEMSEAVSGACSQAVQERGFHSAVWRPRASSAWSSQHERTSNISSSCSSLAATAAWQASVNAPESAMVEDWLTALHQVDTEARSLATGLLARHPTLLWKDCQRVVGVVQALVDAMRQRHLLRPYVVQDAHILAMVDRYTPEGLRARLSEQHRLVWQKLDDNNVASLFASRTSLDMVDLDAKALALKAQALRALIPEFLPSTVLRGCPELLDVQVDDLPAYIRRVGDVVVVGKKVHAELVAPSNVVIIHSTVPVAPAASTSAPSSPSASATAGRLLRTARCGAQQLLKEQSRAVPESRTVTRVFCNSRQLVFADGDSIEARVEDPTRSQEDLSAACRLAVVQRVSIAGQAAAGVRA</sequence>
<protein>
    <submittedName>
        <fullName evidence="1">Uncharacterized protein</fullName>
    </submittedName>
</protein>
<proteinExistence type="predicted"/>
<evidence type="ECO:0000313" key="2">
    <source>
        <dbReference type="Proteomes" id="UP000612055"/>
    </source>
</evidence>
<accession>A0A835YHS8</accession>
<keyword evidence="2" id="KW-1185">Reference proteome</keyword>